<protein>
    <submittedName>
        <fullName evidence="1">Uncharacterized protein</fullName>
    </submittedName>
</protein>
<gene>
    <name evidence="1" type="ORF">CRG98_031482</name>
</gene>
<dbReference type="Proteomes" id="UP000233551">
    <property type="component" value="Unassembled WGS sequence"/>
</dbReference>
<accession>A0A2I0IWS5</accession>
<name>A0A2I0IWS5_PUNGR</name>
<comment type="caution">
    <text evidence="1">The sequence shown here is derived from an EMBL/GenBank/DDBJ whole genome shotgun (WGS) entry which is preliminary data.</text>
</comment>
<proteinExistence type="predicted"/>
<reference evidence="1 2" key="1">
    <citation type="submission" date="2017-11" db="EMBL/GenBank/DDBJ databases">
        <title>De-novo sequencing of pomegranate (Punica granatum L.) genome.</title>
        <authorList>
            <person name="Akparov Z."/>
            <person name="Amiraslanov A."/>
            <person name="Hajiyeva S."/>
            <person name="Abbasov M."/>
            <person name="Kaur K."/>
            <person name="Hamwieh A."/>
            <person name="Solovyev V."/>
            <person name="Salamov A."/>
            <person name="Braich B."/>
            <person name="Kosarev P."/>
            <person name="Mahmoud A."/>
            <person name="Hajiyev E."/>
            <person name="Babayeva S."/>
            <person name="Izzatullayeva V."/>
            <person name="Mammadov A."/>
            <person name="Mammadov A."/>
            <person name="Sharifova S."/>
            <person name="Ojaghi J."/>
            <person name="Eynullazada K."/>
            <person name="Bayramov B."/>
            <person name="Abdulazimova A."/>
            <person name="Shahmuradov I."/>
        </authorList>
    </citation>
    <scope>NUCLEOTIDE SEQUENCE [LARGE SCALE GENOMIC DNA]</scope>
    <source>
        <strain evidence="2">cv. AG2017</strain>
        <tissue evidence="1">Leaf</tissue>
    </source>
</reference>
<dbReference type="AlphaFoldDB" id="A0A2I0IWS5"/>
<sequence length="132" mass="14253">MEGCAHDTLETCLGMPGTRLVERKLVLISFAWECRSSLKPGLVLPWRRVKTASGLPAKVGTTPWRECVGVCSELTWVSEFLILLIYLSAKTISLDFGAGEPTKVFVLEEEDVLVGVPTSVYEGSMGSSSATG</sequence>
<keyword evidence="2" id="KW-1185">Reference proteome</keyword>
<dbReference type="EMBL" id="PGOL01002431">
    <property type="protein sequence ID" value="PKI48120.1"/>
    <property type="molecule type" value="Genomic_DNA"/>
</dbReference>
<evidence type="ECO:0000313" key="1">
    <source>
        <dbReference type="EMBL" id="PKI48120.1"/>
    </source>
</evidence>
<organism evidence="1 2">
    <name type="scientific">Punica granatum</name>
    <name type="common">Pomegranate</name>
    <dbReference type="NCBI Taxonomy" id="22663"/>
    <lineage>
        <taxon>Eukaryota</taxon>
        <taxon>Viridiplantae</taxon>
        <taxon>Streptophyta</taxon>
        <taxon>Embryophyta</taxon>
        <taxon>Tracheophyta</taxon>
        <taxon>Spermatophyta</taxon>
        <taxon>Magnoliopsida</taxon>
        <taxon>eudicotyledons</taxon>
        <taxon>Gunneridae</taxon>
        <taxon>Pentapetalae</taxon>
        <taxon>rosids</taxon>
        <taxon>malvids</taxon>
        <taxon>Myrtales</taxon>
        <taxon>Lythraceae</taxon>
        <taxon>Punica</taxon>
    </lineage>
</organism>
<evidence type="ECO:0000313" key="2">
    <source>
        <dbReference type="Proteomes" id="UP000233551"/>
    </source>
</evidence>